<dbReference type="EMBL" id="FNHE01000011">
    <property type="protein sequence ID" value="SDN06224.1"/>
    <property type="molecule type" value="Genomic_DNA"/>
</dbReference>
<keyword evidence="3" id="KW-1185">Reference proteome</keyword>
<evidence type="ECO:0000313" key="2">
    <source>
        <dbReference type="EMBL" id="SDN06224.1"/>
    </source>
</evidence>
<reference evidence="3" key="1">
    <citation type="submission" date="2016-10" db="EMBL/GenBank/DDBJ databases">
        <authorList>
            <person name="Varghese N."/>
            <person name="Submissions S."/>
        </authorList>
    </citation>
    <scope>NUCLEOTIDE SEQUENCE [LARGE SCALE GENOMIC DNA]</scope>
    <source>
        <strain evidence="3">DSM 45419</strain>
    </source>
</reference>
<feature type="compositionally biased region" description="Basic and acidic residues" evidence="1">
    <location>
        <begin position="22"/>
        <end position="36"/>
    </location>
</feature>
<protein>
    <submittedName>
        <fullName evidence="2">Uncharacterized protein</fullName>
    </submittedName>
</protein>
<dbReference type="Proteomes" id="UP000198680">
    <property type="component" value="Unassembled WGS sequence"/>
</dbReference>
<feature type="region of interest" description="Disordered" evidence="1">
    <location>
        <begin position="1"/>
        <end position="58"/>
    </location>
</feature>
<proteinExistence type="predicted"/>
<accession>A0A1G9YAR1</accession>
<organism evidence="2 3">
    <name type="scientific">Geodermatophilus siccatus</name>
    <dbReference type="NCBI Taxonomy" id="1137991"/>
    <lineage>
        <taxon>Bacteria</taxon>
        <taxon>Bacillati</taxon>
        <taxon>Actinomycetota</taxon>
        <taxon>Actinomycetes</taxon>
        <taxon>Geodermatophilales</taxon>
        <taxon>Geodermatophilaceae</taxon>
        <taxon>Geodermatophilus</taxon>
    </lineage>
</organism>
<evidence type="ECO:0000256" key="1">
    <source>
        <dbReference type="SAM" id="MobiDB-lite"/>
    </source>
</evidence>
<evidence type="ECO:0000313" key="3">
    <source>
        <dbReference type="Proteomes" id="UP000198680"/>
    </source>
</evidence>
<dbReference type="RefSeq" id="WP_175479653.1">
    <property type="nucleotide sequence ID" value="NZ_FNHE01000011.1"/>
</dbReference>
<gene>
    <name evidence="2" type="ORF">SAMN05660642_03963</name>
</gene>
<dbReference type="STRING" id="1137991.SAMN05660642_03963"/>
<sequence>MDTESTPPRDDGPQESAPPLPDDPRVPRLEDAESTRSTELGGAAPAVGPESTEQPETD</sequence>
<name>A0A1G9YAR1_9ACTN</name>
<dbReference type="AlphaFoldDB" id="A0A1G9YAR1"/>